<keyword evidence="3" id="KW-1185">Reference proteome</keyword>
<dbReference type="KEGG" id="gji:H1R19_08825"/>
<feature type="region of interest" description="Disordered" evidence="1">
    <location>
        <begin position="292"/>
        <end position="331"/>
    </location>
</feature>
<dbReference type="Proteomes" id="UP000515663">
    <property type="component" value="Chromosome"/>
</dbReference>
<dbReference type="AlphaFoldDB" id="A0A7D7R001"/>
<dbReference type="RefSeq" id="WP_219851228.1">
    <property type="nucleotide sequence ID" value="NZ_CP059491.1"/>
</dbReference>
<protein>
    <submittedName>
        <fullName evidence="2">Uncharacterized protein</fullName>
    </submittedName>
</protein>
<reference evidence="3" key="1">
    <citation type="submission" date="2020-07" db="EMBL/GenBank/DDBJ databases">
        <title>novel species isolated from the respiratory tract of Marmot.</title>
        <authorList>
            <person name="Zhang G."/>
        </authorList>
    </citation>
    <scope>NUCLEOTIDE SEQUENCE [LARGE SCALE GENOMIC DNA]</scope>
    <source>
        <strain evidence="3">686</strain>
    </source>
</reference>
<proteinExistence type="predicted"/>
<feature type="compositionally biased region" description="Basic and acidic residues" evidence="1">
    <location>
        <begin position="303"/>
        <end position="315"/>
    </location>
</feature>
<evidence type="ECO:0000256" key="1">
    <source>
        <dbReference type="SAM" id="MobiDB-lite"/>
    </source>
</evidence>
<accession>A0A7D7R001</accession>
<evidence type="ECO:0000313" key="2">
    <source>
        <dbReference type="EMBL" id="QMT03189.1"/>
    </source>
</evidence>
<dbReference type="EMBL" id="CP059491">
    <property type="protein sequence ID" value="QMT03189.1"/>
    <property type="molecule type" value="Genomic_DNA"/>
</dbReference>
<organism evidence="2 3">
    <name type="scientific">Gordonia jinghuaiqii</name>
    <dbReference type="NCBI Taxonomy" id="2758710"/>
    <lineage>
        <taxon>Bacteria</taxon>
        <taxon>Bacillati</taxon>
        <taxon>Actinomycetota</taxon>
        <taxon>Actinomycetes</taxon>
        <taxon>Mycobacteriales</taxon>
        <taxon>Gordoniaceae</taxon>
        <taxon>Gordonia</taxon>
    </lineage>
</organism>
<evidence type="ECO:0000313" key="3">
    <source>
        <dbReference type="Proteomes" id="UP000515663"/>
    </source>
</evidence>
<sequence>MTDFRISPGAETAGDVVGPLIRRAGALLSRAERIDDDLAAAIDAADGDLSIRGDGRSVERRTNQRKAFRRVYKRDPVSENDWRLAEGLDTHTYDGESKGSPAVVRVGRIRPVPGAGVVRMNLYIPAEEVVNVETSGIPGRVPNAGDHRGPSASADAEDSRVSVYVDYETGIVFVRQNPTVERETDRRPRAGIPEVRVGQDRNGAVKIVYNAKDSFQPALADQIDIGVQGVITVDPSTGIPSVGGQVTPYPAIEIYHHSPEGTTTELFERNVNGSPYGPMTQLLRRATEHIGSEDVPHVGPVPDTERHTGRAREPFGTELGAPHDPPDVRVY</sequence>
<name>A0A7D7R001_9ACTN</name>
<gene>
    <name evidence="2" type="ORF">H1R19_08825</name>
</gene>